<dbReference type="PANTHER" id="PTHR11709">
    <property type="entry name" value="MULTI-COPPER OXIDASE"/>
    <property type="match status" value="1"/>
</dbReference>
<dbReference type="SUPFAM" id="SSF49503">
    <property type="entry name" value="Cupredoxins"/>
    <property type="match status" value="1"/>
</dbReference>
<dbReference type="Proteomes" id="UP000015105">
    <property type="component" value="Chromosome 6D"/>
</dbReference>
<protein>
    <recommendedName>
        <fullName evidence="3">Plastocyanin-like domain-containing protein</fullName>
    </recommendedName>
</protein>
<evidence type="ECO:0000259" key="3">
    <source>
        <dbReference type="Pfam" id="PF07732"/>
    </source>
</evidence>
<dbReference type="InterPro" id="IPR034288">
    <property type="entry name" value="CuRO_1_LCC"/>
</dbReference>
<dbReference type="AlphaFoldDB" id="A0A453PZD1"/>
<evidence type="ECO:0000313" key="5">
    <source>
        <dbReference type="Proteomes" id="UP000015105"/>
    </source>
</evidence>
<reference evidence="4" key="4">
    <citation type="submission" date="2019-03" db="UniProtKB">
        <authorList>
            <consortium name="EnsemblPlants"/>
        </authorList>
    </citation>
    <scope>IDENTIFICATION</scope>
</reference>
<reference evidence="4" key="5">
    <citation type="journal article" date="2021" name="G3 (Bethesda)">
        <title>Aegilops tauschii genome assembly Aet v5.0 features greater sequence contiguity and improved annotation.</title>
        <authorList>
            <person name="Wang L."/>
            <person name="Zhu T."/>
            <person name="Rodriguez J.C."/>
            <person name="Deal K.R."/>
            <person name="Dubcovsky J."/>
            <person name="McGuire P.E."/>
            <person name="Lux T."/>
            <person name="Spannagl M."/>
            <person name="Mayer K.F.X."/>
            <person name="Baldrich P."/>
            <person name="Meyers B.C."/>
            <person name="Huo N."/>
            <person name="Gu Y.Q."/>
            <person name="Zhou H."/>
            <person name="Devos K.M."/>
            <person name="Bennetzen J.L."/>
            <person name="Unver T."/>
            <person name="Budak H."/>
            <person name="Gulick P.J."/>
            <person name="Galiba G."/>
            <person name="Kalapos B."/>
            <person name="Nelson D.R."/>
            <person name="Li P."/>
            <person name="You F.M."/>
            <person name="Luo M.C."/>
            <person name="Dvorak J."/>
        </authorList>
    </citation>
    <scope>NUCLEOTIDE SEQUENCE [LARGE SCALE GENOMIC DNA]</scope>
    <source>
        <strain evidence="4">cv. AL8/78</strain>
    </source>
</reference>
<reference evidence="5" key="2">
    <citation type="journal article" date="2017" name="Nat. Plants">
        <title>The Aegilops tauschii genome reveals multiple impacts of transposons.</title>
        <authorList>
            <person name="Zhao G."/>
            <person name="Zou C."/>
            <person name="Li K."/>
            <person name="Wang K."/>
            <person name="Li T."/>
            <person name="Gao L."/>
            <person name="Zhang X."/>
            <person name="Wang H."/>
            <person name="Yang Z."/>
            <person name="Liu X."/>
            <person name="Jiang W."/>
            <person name="Mao L."/>
            <person name="Kong X."/>
            <person name="Jiao Y."/>
            <person name="Jia J."/>
        </authorList>
    </citation>
    <scope>NUCLEOTIDE SEQUENCE [LARGE SCALE GENOMIC DNA]</scope>
    <source>
        <strain evidence="5">cv. AL8/78</strain>
    </source>
</reference>
<dbReference type="CDD" id="cd13849">
    <property type="entry name" value="CuRO_1_LCC_plant"/>
    <property type="match status" value="1"/>
</dbReference>
<evidence type="ECO:0000256" key="1">
    <source>
        <dbReference type="ARBA" id="ARBA00010609"/>
    </source>
</evidence>
<dbReference type="InterPro" id="IPR011707">
    <property type="entry name" value="Cu-oxidase-like_N"/>
</dbReference>
<organism evidence="4 5">
    <name type="scientific">Aegilops tauschii subsp. strangulata</name>
    <name type="common">Goatgrass</name>
    <dbReference type="NCBI Taxonomy" id="200361"/>
    <lineage>
        <taxon>Eukaryota</taxon>
        <taxon>Viridiplantae</taxon>
        <taxon>Streptophyta</taxon>
        <taxon>Embryophyta</taxon>
        <taxon>Tracheophyta</taxon>
        <taxon>Spermatophyta</taxon>
        <taxon>Magnoliopsida</taxon>
        <taxon>Liliopsida</taxon>
        <taxon>Poales</taxon>
        <taxon>Poaceae</taxon>
        <taxon>BOP clade</taxon>
        <taxon>Pooideae</taxon>
        <taxon>Triticodae</taxon>
        <taxon>Triticeae</taxon>
        <taxon>Triticinae</taxon>
        <taxon>Aegilops</taxon>
    </lineage>
</organism>
<name>A0A453PZD1_AEGTS</name>
<feature type="domain" description="Plastocyanin-like" evidence="3">
    <location>
        <begin position="62"/>
        <end position="173"/>
    </location>
</feature>
<reference evidence="4" key="3">
    <citation type="journal article" date="2017" name="Nature">
        <title>Genome sequence of the progenitor of the wheat D genome Aegilops tauschii.</title>
        <authorList>
            <person name="Luo M.C."/>
            <person name="Gu Y.Q."/>
            <person name="Puiu D."/>
            <person name="Wang H."/>
            <person name="Twardziok S.O."/>
            <person name="Deal K.R."/>
            <person name="Huo N."/>
            <person name="Zhu T."/>
            <person name="Wang L."/>
            <person name="Wang Y."/>
            <person name="McGuire P.E."/>
            <person name="Liu S."/>
            <person name="Long H."/>
            <person name="Ramasamy R.K."/>
            <person name="Rodriguez J.C."/>
            <person name="Van S.L."/>
            <person name="Yuan L."/>
            <person name="Wang Z."/>
            <person name="Xia Z."/>
            <person name="Xiao L."/>
            <person name="Anderson O.D."/>
            <person name="Ouyang S."/>
            <person name="Liang Y."/>
            <person name="Zimin A.V."/>
            <person name="Pertea G."/>
            <person name="Qi P."/>
            <person name="Bennetzen J.L."/>
            <person name="Dai X."/>
            <person name="Dawson M.W."/>
            <person name="Muller H.G."/>
            <person name="Kugler K."/>
            <person name="Rivarola-Duarte L."/>
            <person name="Spannagl M."/>
            <person name="Mayer K.F.X."/>
            <person name="Lu F.H."/>
            <person name="Bevan M.W."/>
            <person name="Leroy P."/>
            <person name="Li P."/>
            <person name="You F.M."/>
            <person name="Sun Q."/>
            <person name="Liu Z."/>
            <person name="Lyons E."/>
            <person name="Wicker T."/>
            <person name="Salzberg S.L."/>
            <person name="Devos K.M."/>
            <person name="Dvorak J."/>
        </authorList>
    </citation>
    <scope>NUCLEOTIDE SEQUENCE [LARGE SCALE GENOMIC DNA]</scope>
    <source>
        <strain evidence="4">cv. AL8/78</strain>
    </source>
</reference>
<evidence type="ECO:0000313" key="4">
    <source>
        <dbReference type="EnsemblPlants" id="AET6Gv20926900.7"/>
    </source>
</evidence>
<feature type="region of interest" description="Disordered" evidence="2">
    <location>
        <begin position="261"/>
        <end position="281"/>
    </location>
</feature>
<sequence>MLVQYKQQQLILIAKEGVEANRSICKMLSMAAGAVVFFAVALSAATSGDTAVVEHTFIVSQVRMRHLCNDTLVTVVNGQFPGPALEATEGDTVVVHLVNQSPYGITIHWHGVKQRLTCWADGAGMITQCPIQPNTTFTYRFDVSGQEGTLWWHSHVSALRATLHGIIVIRPRSGTYPFPKPDVEVPVIIGEWWQRDLIKVDKNFSIGGSFDDNPAAATINGKLGDLYNCSGKLFVCYSSDRFDNTWKRAVRTDPRTCSVYRGSRGQLRPGRGARQDVPAAA</sequence>
<dbReference type="GO" id="GO:0016491">
    <property type="term" value="F:oxidoreductase activity"/>
    <property type="evidence" value="ECO:0007669"/>
    <property type="project" value="TreeGrafter"/>
</dbReference>
<dbReference type="EnsemblPlants" id="AET6Gv20926900.7">
    <property type="protein sequence ID" value="AET6Gv20926900.7"/>
    <property type="gene ID" value="AET6Gv20926900"/>
</dbReference>
<dbReference type="InterPro" id="IPR045087">
    <property type="entry name" value="Cu-oxidase_fam"/>
</dbReference>
<dbReference type="PANTHER" id="PTHR11709:SF242">
    <property type="entry name" value="LACCASE"/>
    <property type="match status" value="1"/>
</dbReference>
<keyword evidence="5" id="KW-1185">Reference proteome</keyword>
<dbReference type="GO" id="GO:0005507">
    <property type="term" value="F:copper ion binding"/>
    <property type="evidence" value="ECO:0007669"/>
    <property type="project" value="InterPro"/>
</dbReference>
<dbReference type="Pfam" id="PF07732">
    <property type="entry name" value="Cu-oxidase_3"/>
    <property type="match status" value="1"/>
</dbReference>
<proteinExistence type="inferred from homology"/>
<dbReference type="InterPro" id="IPR008972">
    <property type="entry name" value="Cupredoxin"/>
</dbReference>
<reference evidence="5" key="1">
    <citation type="journal article" date="2014" name="Science">
        <title>Ancient hybridizations among the ancestral genomes of bread wheat.</title>
        <authorList>
            <consortium name="International Wheat Genome Sequencing Consortium,"/>
            <person name="Marcussen T."/>
            <person name="Sandve S.R."/>
            <person name="Heier L."/>
            <person name="Spannagl M."/>
            <person name="Pfeifer M."/>
            <person name="Jakobsen K.S."/>
            <person name="Wulff B.B."/>
            <person name="Steuernagel B."/>
            <person name="Mayer K.F."/>
            <person name="Olsen O.A."/>
        </authorList>
    </citation>
    <scope>NUCLEOTIDE SEQUENCE [LARGE SCALE GENOMIC DNA]</scope>
    <source>
        <strain evidence="5">cv. AL8/78</strain>
    </source>
</reference>
<dbReference type="Gene3D" id="2.60.40.420">
    <property type="entry name" value="Cupredoxins - blue copper proteins"/>
    <property type="match status" value="1"/>
</dbReference>
<accession>A0A453PZD1</accession>
<dbReference type="Gramene" id="AET6Gv20926900.7">
    <property type="protein sequence ID" value="AET6Gv20926900.7"/>
    <property type="gene ID" value="AET6Gv20926900"/>
</dbReference>
<evidence type="ECO:0000256" key="2">
    <source>
        <dbReference type="SAM" id="MobiDB-lite"/>
    </source>
</evidence>
<comment type="similarity">
    <text evidence="1">Belongs to the multicopper oxidase family.</text>
</comment>